<dbReference type="AlphaFoldDB" id="A0A668S015"/>
<dbReference type="InterPro" id="IPR019742">
    <property type="entry name" value="MacrogloblnA2_CS"/>
</dbReference>
<evidence type="ECO:0000256" key="1">
    <source>
        <dbReference type="ARBA" id="ARBA00010952"/>
    </source>
</evidence>
<dbReference type="Gene3D" id="1.50.10.20">
    <property type="match status" value="1"/>
</dbReference>
<keyword evidence="5" id="KW-1015">Disulfide bond</keyword>
<dbReference type="GO" id="GO:0007399">
    <property type="term" value="P:nervous system development"/>
    <property type="evidence" value="ECO:0007669"/>
    <property type="project" value="UniProtKB-ARBA"/>
</dbReference>
<dbReference type="GO" id="GO:0004867">
    <property type="term" value="F:serine-type endopeptidase inhibitor activity"/>
    <property type="evidence" value="ECO:0007669"/>
    <property type="project" value="UniProtKB-KW"/>
</dbReference>
<dbReference type="Ensembl" id="ENSOABT00000008134.2">
    <property type="protein sequence ID" value="ENSOABP00000007840.2"/>
    <property type="gene ID" value="ENSOABG00000022031.2"/>
</dbReference>
<sequence>CILVCGFLLCQCFMCSSVCVCRQYLVAIPAVIEAGAETKFCASLLQPGETVVMTVTLIILNTAHTYLFILIYQCASFSKTLLLKAPLVKGEKILNFEVDVRGDTFHSKEVRKVMIKAYKARTFIQTDKPIYLPGQTVFSTPSSDYTLTPLSGEQYTSCLCAKERKTVSWTMIPTVLGAVNVTVSAEAVPSHVSCDNEVVRVPERGRIDVVTKSFIVKAEGTEIAKTSNWLLCPKGWFLIYLQFKCAKVVCDILGRALKNLDGLLRMPFGCGEQNMALLAPNIYILQYLKGTQQLTPAIMEKATNFLTSGYQRQLNYKSNEGAYTTFGRGPGNTWLTAFVMRSFSKAQSFVYIDPRIIEESKTWLGNKQQANGCFEKSGKLFNNRMKGGVSDEVTLSAYITAAFLEMNISQHVSKLDVIPFVLRISINDLSNTYTTALLAYVFTLAGDTETRAHLLQHLDTVAVREGDFLYWSQTAAETSASLSVEISSYVLLAKLSASTAADDLGYASGIIRWLTGQQNYYGGFSSTQDTVVALQALALYSTLVFSPEGSSTVTVQSDSSQLTFDVNPGNKLLYQEETMEGVSGKYSLEVKGTACASVQVSYSIVTTPTDVTTLSVEVKSEVDATSKSRRKLALTIKSQYSGKENTTNMVILDIKMLSGFTVVSSQLKVAPLVDRVEQTEDHVLVYLQELPKDMPKNYSLTIIEELRVENLKPAVIKIYDYYQPSDQAETEYIYPSAAGNKLL</sequence>
<keyword evidence="10" id="KW-1185">Reference proteome</keyword>
<dbReference type="SUPFAM" id="SSF48239">
    <property type="entry name" value="Terpenoid cyclases/Protein prenyltransferases"/>
    <property type="match status" value="1"/>
</dbReference>
<dbReference type="InterPro" id="IPR036595">
    <property type="entry name" value="A-macroglobulin_rcpt-bd_sf"/>
</dbReference>
<evidence type="ECO:0000256" key="3">
    <source>
        <dbReference type="ARBA" id="ARBA00022729"/>
    </source>
</evidence>
<dbReference type="InterPro" id="IPR013783">
    <property type="entry name" value="Ig-like_fold"/>
</dbReference>
<dbReference type="InterPro" id="IPR050473">
    <property type="entry name" value="A2M/Complement_sys"/>
</dbReference>
<keyword evidence="4" id="KW-0722">Serine protease inhibitor</keyword>
<evidence type="ECO:0000256" key="7">
    <source>
        <dbReference type="SAM" id="SignalP"/>
    </source>
</evidence>
<comment type="similarity">
    <text evidence="1">Belongs to the protease inhibitor I39 (alpha-2-macroglobulin) family.</text>
</comment>
<dbReference type="InterPro" id="IPR008930">
    <property type="entry name" value="Terpenoid_cyclase/PrenylTrfase"/>
</dbReference>
<keyword evidence="2" id="KW-0646">Protease inhibitor</keyword>
<dbReference type="Gene3D" id="2.60.120.1540">
    <property type="match status" value="1"/>
</dbReference>
<evidence type="ECO:0000313" key="10">
    <source>
        <dbReference type="Proteomes" id="UP000472276"/>
    </source>
</evidence>
<dbReference type="CDD" id="cd02897">
    <property type="entry name" value="A2M_2"/>
    <property type="match status" value="1"/>
</dbReference>
<feature type="chain" id="PRO_5044193150" description="Alpha-macroglobulin receptor-binding domain-containing protein" evidence="7">
    <location>
        <begin position="18"/>
        <end position="743"/>
    </location>
</feature>
<dbReference type="InterPro" id="IPR009048">
    <property type="entry name" value="A-macroglobulin_rcpt-bd"/>
</dbReference>
<dbReference type="InterPro" id="IPR014756">
    <property type="entry name" value="Ig_E-set"/>
</dbReference>
<dbReference type="GO" id="GO:0005615">
    <property type="term" value="C:extracellular space"/>
    <property type="evidence" value="ECO:0007669"/>
    <property type="project" value="InterPro"/>
</dbReference>
<dbReference type="PROSITE" id="PS00477">
    <property type="entry name" value="ALPHA_2_MACROGLOBULIN"/>
    <property type="match status" value="1"/>
</dbReference>
<gene>
    <name evidence="9" type="primary">LOC116327023</name>
</gene>
<keyword evidence="6" id="KW-0325">Glycoprotein</keyword>
<evidence type="ECO:0000313" key="9">
    <source>
        <dbReference type="Ensembl" id="ENSOABP00000007840.2"/>
    </source>
</evidence>
<proteinExistence type="inferred from homology"/>
<name>A0A668S015_OREAU</name>
<evidence type="ECO:0000259" key="8">
    <source>
        <dbReference type="SMART" id="SM01361"/>
    </source>
</evidence>
<dbReference type="SUPFAM" id="SSF81296">
    <property type="entry name" value="E set domains"/>
    <property type="match status" value="1"/>
</dbReference>
<dbReference type="Gene3D" id="2.60.40.10">
    <property type="entry name" value="Immunoglobulins"/>
    <property type="match status" value="1"/>
</dbReference>
<dbReference type="InterPro" id="IPR011626">
    <property type="entry name" value="Alpha-macroglobulin_TED"/>
</dbReference>
<dbReference type="Gene3D" id="2.60.40.690">
    <property type="entry name" value="Alpha-macroglobulin, receptor-binding domain"/>
    <property type="match status" value="1"/>
</dbReference>
<evidence type="ECO:0000256" key="2">
    <source>
        <dbReference type="ARBA" id="ARBA00022690"/>
    </source>
</evidence>
<protein>
    <recommendedName>
        <fullName evidence="8">Alpha-macroglobulin receptor-binding domain-containing protein</fullName>
    </recommendedName>
</protein>
<feature type="domain" description="Alpha-macroglobulin receptor-binding" evidence="8">
    <location>
        <begin position="647"/>
        <end position="732"/>
    </location>
</feature>
<reference evidence="9" key="2">
    <citation type="submission" date="2025-09" db="UniProtKB">
        <authorList>
            <consortium name="Ensembl"/>
        </authorList>
    </citation>
    <scope>IDENTIFICATION</scope>
</reference>
<dbReference type="PANTHER" id="PTHR11412:SF150">
    <property type="entry name" value="ALPHA-2-MACROGLOBULIN-RELATED"/>
    <property type="match status" value="1"/>
</dbReference>
<dbReference type="Pfam" id="PF07677">
    <property type="entry name" value="A2M_recep"/>
    <property type="match status" value="1"/>
</dbReference>
<dbReference type="SUPFAM" id="SSF49410">
    <property type="entry name" value="Alpha-macroglobulin receptor domain"/>
    <property type="match status" value="1"/>
</dbReference>
<dbReference type="Pfam" id="PF07678">
    <property type="entry name" value="TED_complement"/>
    <property type="match status" value="1"/>
</dbReference>
<feature type="signal peptide" evidence="7">
    <location>
        <begin position="1"/>
        <end position="17"/>
    </location>
</feature>
<evidence type="ECO:0000256" key="5">
    <source>
        <dbReference type="ARBA" id="ARBA00023157"/>
    </source>
</evidence>
<dbReference type="PANTHER" id="PTHR11412">
    <property type="entry name" value="MACROGLOBULIN / COMPLEMENT"/>
    <property type="match status" value="1"/>
</dbReference>
<dbReference type="InterPro" id="IPR041813">
    <property type="entry name" value="A2M_TED"/>
</dbReference>
<evidence type="ECO:0000256" key="4">
    <source>
        <dbReference type="ARBA" id="ARBA00022900"/>
    </source>
</evidence>
<organism evidence="9 10">
    <name type="scientific">Oreochromis aureus</name>
    <name type="common">Israeli tilapia</name>
    <name type="synonym">Chromis aureus</name>
    <dbReference type="NCBI Taxonomy" id="47969"/>
    <lineage>
        <taxon>Eukaryota</taxon>
        <taxon>Metazoa</taxon>
        <taxon>Chordata</taxon>
        <taxon>Craniata</taxon>
        <taxon>Vertebrata</taxon>
        <taxon>Euteleostomi</taxon>
        <taxon>Actinopterygii</taxon>
        <taxon>Neopterygii</taxon>
        <taxon>Teleostei</taxon>
        <taxon>Neoteleostei</taxon>
        <taxon>Acanthomorphata</taxon>
        <taxon>Ovalentaria</taxon>
        <taxon>Cichlomorphae</taxon>
        <taxon>Cichliformes</taxon>
        <taxon>Cichlidae</taxon>
        <taxon>African cichlids</taxon>
        <taxon>Pseudocrenilabrinae</taxon>
        <taxon>Oreochromini</taxon>
        <taxon>Oreochromis</taxon>
    </lineage>
</organism>
<keyword evidence="3 7" id="KW-0732">Signal</keyword>
<reference evidence="9" key="1">
    <citation type="submission" date="2025-08" db="UniProtKB">
        <authorList>
            <consortium name="Ensembl"/>
        </authorList>
    </citation>
    <scope>IDENTIFICATION</scope>
</reference>
<dbReference type="InterPro" id="IPR047565">
    <property type="entry name" value="Alpha-macroglob_thiol-ester_cl"/>
</dbReference>
<accession>A0A668S015</accession>
<dbReference type="SMART" id="SM01361">
    <property type="entry name" value="A2M_recep"/>
    <property type="match status" value="1"/>
</dbReference>
<evidence type="ECO:0000256" key="6">
    <source>
        <dbReference type="ARBA" id="ARBA00023180"/>
    </source>
</evidence>
<dbReference type="SMART" id="SM01419">
    <property type="entry name" value="Thiol-ester_cl"/>
    <property type="match status" value="1"/>
</dbReference>
<dbReference type="Proteomes" id="UP000472276">
    <property type="component" value="Unassembled WGS sequence"/>
</dbReference>
<dbReference type="FunFam" id="1.50.10.20:FF:000001">
    <property type="entry name" value="CD109 isoform 1"/>
    <property type="match status" value="1"/>
</dbReference>